<feature type="region of interest" description="Disordered" evidence="2">
    <location>
        <begin position="307"/>
        <end position="334"/>
    </location>
</feature>
<gene>
    <name evidence="3" type="ORF">JOF57_004536</name>
</gene>
<protein>
    <submittedName>
        <fullName evidence="3">Uncharacterized protein</fullName>
    </submittedName>
</protein>
<proteinExistence type="predicted"/>
<organism evidence="3 4">
    <name type="scientific">Mycolicibacterium lutetiense</name>
    <dbReference type="NCBI Taxonomy" id="1641992"/>
    <lineage>
        <taxon>Bacteria</taxon>
        <taxon>Bacillati</taxon>
        <taxon>Actinomycetota</taxon>
        <taxon>Actinomycetes</taxon>
        <taxon>Mycobacteriales</taxon>
        <taxon>Mycobacteriaceae</taxon>
        <taxon>Mycolicibacterium</taxon>
    </lineage>
</organism>
<evidence type="ECO:0000313" key="4">
    <source>
        <dbReference type="Proteomes" id="UP000694460"/>
    </source>
</evidence>
<name>A0ABS4ZYR5_9MYCO</name>
<accession>A0ABS4ZYR5</accession>
<reference evidence="3 4" key="1">
    <citation type="submission" date="2021-03" db="EMBL/GenBank/DDBJ databases">
        <title>Sequencing the genomes of 1000 actinobacteria strains.</title>
        <authorList>
            <person name="Klenk H.-P."/>
        </authorList>
    </citation>
    <scope>NUCLEOTIDE SEQUENCE [LARGE SCALE GENOMIC DNA]</scope>
    <source>
        <strain evidence="3 4">DSM 46713</strain>
    </source>
</reference>
<comment type="caution">
    <text evidence="3">The sequence shown here is derived from an EMBL/GenBank/DDBJ whole genome shotgun (WGS) entry which is preliminary data.</text>
</comment>
<dbReference type="Proteomes" id="UP000694460">
    <property type="component" value="Unassembled WGS sequence"/>
</dbReference>
<dbReference type="EMBL" id="JAGIOP010000002">
    <property type="protein sequence ID" value="MBP2454623.1"/>
    <property type="molecule type" value="Genomic_DNA"/>
</dbReference>
<keyword evidence="1" id="KW-0175">Coiled coil</keyword>
<feature type="coiled-coil region" evidence="1">
    <location>
        <begin position="182"/>
        <end position="213"/>
    </location>
</feature>
<evidence type="ECO:0000313" key="3">
    <source>
        <dbReference type="EMBL" id="MBP2454623.1"/>
    </source>
</evidence>
<dbReference type="RefSeq" id="WP_209920163.1">
    <property type="nucleotide sequence ID" value="NZ_JAGIOP010000002.1"/>
</dbReference>
<evidence type="ECO:0000256" key="1">
    <source>
        <dbReference type="SAM" id="Coils"/>
    </source>
</evidence>
<sequence length="334" mass="37126">MPTVTPPQWPGIGRAVSQSELPKYLFRVASLHARRALASASDDLSILDRAVSIGTSVELLAKAAVASISPVLLAEDRQPKHLLQFVGVGELVPAKVKTRSATECLTLLKQCDPFDYNSERDSVVFDIRNLATHIGCVDLTTFEPALTTMVALSEHVIATINESDPSLNRTSYWGEDFLTQVDERLKAQAEAKRLMLEQLKAAARRELDRLQGRGLDHDALSEWAERAPAGYYGDDGAWTRQKCPVCKYEGWLEYSVHRSTIEVEYDDNGRPGIPFVEVFREPQEFECSVCGLRLSVDLLPLEQIGETQWDEDEATPDEISAAEDAAIGRYDDSE</sequence>
<evidence type="ECO:0000256" key="2">
    <source>
        <dbReference type="SAM" id="MobiDB-lite"/>
    </source>
</evidence>
<keyword evidence="4" id="KW-1185">Reference proteome</keyword>